<dbReference type="Proteomes" id="UP000095087">
    <property type="component" value="Unassembled WGS sequence"/>
</dbReference>
<evidence type="ECO:0000256" key="6">
    <source>
        <dbReference type="ARBA" id="ARBA00023136"/>
    </source>
</evidence>
<dbReference type="STRING" id="1177755.A7A08_02485"/>
<name>A0A1E2RWV9_9HYPH</name>
<evidence type="ECO:0000256" key="3">
    <source>
        <dbReference type="ARBA" id="ARBA00022475"/>
    </source>
</evidence>
<gene>
    <name evidence="8" type="ORF">A7A08_02485</name>
</gene>
<keyword evidence="4 7" id="KW-0812">Transmembrane</keyword>
<dbReference type="GO" id="GO:0005886">
    <property type="term" value="C:plasma membrane"/>
    <property type="evidence" value="ECO:0007669"/>
    <property type="project" value="UniProtKB-SubCell"/>
</dbReference>
<keyword evidence="3" id="KW-1003">Cell membrane</keyword>
<comment type="subcellular location">
    <subcellularLocation>
        <location evidence="1">Cell membrane</location>
        <topology evidence="1">Multi-pass membrane protein</topology>
    </subcellularLocation>
</comment>
<sequence>MAVTIAQLIVWLIVGALAGSLAGFAITGRLSGLGRWMNLGLGLVGALIGGAVFRCFNIWPGLNSISISLRDIVAAFLGALVFLVILRIVQSRR</sequence>
<comment type="caution">
    <text evidence="8">The sequence shown here is derived from an EMBL/GenBank/DDBJ whole genome shotgun (WGS) entry which is preliminary data.</text>
</comment>
<keyword evidence="9" id="KW-1185">Reference proteome</keyword>
<evidence type="ECO:0000256" key="5">
    <source>
        <dbReference type="ARBA" id="ARBA00022989"/>
    </source>
</evidence>
<keyword evidence="6 7" id="KW-0472">Membrane</keyword>
<comment type="similarity">
    <text evidence="2">Belongs to the UPF0410 family.</text>
</comment>
<evidence type="ECO:0000256" key="2">
    <source>
        <dbReference type="ARBA" id="ARBA00011006"/>
    </source>
</evidence>
<evidence type="ECO:0000256" key="7">
    <source>
        <dbReference type="SAM" id="Phobius"/>
    </source>
</evidence>
<organism evidence="8 9">
    <name type="scientific">Methyloligella halotolerans</name>
    <dbReference type="NCBI Taxonomy" id="1177755"/>
    <lineage>
        <taxon>Bacteria</taxon>
        <taxon>Pseudomonadati</taxon>
        <taxon>Pseudomonadota</taxon>
        <taxon>Alphaproteobacteria</taxon>
        <taxon>Hyphomicrobiales</taxon>
        <taxon>Hyphomicrobiaceae</taxon>
        <taxon>Methyloligella</taxon>
    </lineage>
</organism>
<dbReference type="Pfam" id="PF04226">
    <property type="entry name" value="Transgly_assoc"/>
    <property type="match status" value="1"/>
</dbReference>
<dbReference type="EMBL" id="MASI01000006">
    <property type="protein sequence ID" value="ODA66717.1"/>
    <property type="molecule type" value="Genomic_DNA"/>
</dbReference>
<reference evidence="8 9" key="1">
    <citation type="submission" date="2016-07" db="EMBL/GenBank/DDBJ databases">
        <title>Draft genome sequence of Methyloligella halotolerans C2T (VKM B-2706T=CCUG 61687T=DSM 25045T), a halotolerant polyhydroxybutyrate accumulating methylotroph.</title>
        <authorList>
            <person name="Vasilenko O.V."/>
            <person name="Doronina N.V."/>
            <person name="Poroshina M.N."/>
            <person name="Tarlachkov S.V."/>
            <person name="Trotsenko Y.A."/>
        </authorList>
    </citation>
    <scope>NUCLEOTIDE SEQUENCE [LARGE SCALE GENOMIC DNA]</scope>
    <source>
        <strain evidence="8 9">VKM B-2706</strain>
    </source>
</reference>
<feature type="transmembrane region" description="Helical" evidence="7">
    <location>
        <begin position="72"/>
        <end position="89"/>
    </location>
</feature>
<accession>A0A1E2RWV9</accession>
<dbReference type="RefSeq" id="WP_069095663.1">
    <property type="nucleotide sequence ID" value="NZ_MASI01000006.1"/>
</dbReference>
<dbReference type="PANTHER" id="PTHR33884:SF3">
    <property type="entry name" value="UPF0410 PROTEIN YMGE"/>
    <property type="match status" value="1"/>
</dbReference>
<evidence type="ECO:0000313" key="8">
    <source>
        <dbReference type="EMBL" id="ODA66717.1"/>
    </source>
</evidence>
<dbReference type="OrthoDB" id="7933709at2"/>
<dbReference type="PANTHER" id="PTHR33884">
    <property type="entry name" value="UPF0410 PROTEIN YMGE"/>
    <property type="match status" value="1"/>
</dbReference>
<protein>
    <submittedName>
        <fullName evidence="8">Transglycosylase associated protein</fullName>
    </submittedName>
</protein>
<dbReference type="AlphaFoldDB" id="A0A1E2RWV9"/>
<dbReference type="InterPro" id="IPR007341">
    <property type="entry name" value="Transgly_assoc"/>
</dbReference>
<proteinExistence type="inferred from homology"/>
<keyword evidence="5 7" id="KW-1133">Transmembrane helix</keyword>
<evidence type="ECO:0000256" key="4">
    <source>
        <dbReference type="ARBA" id="ARBA00022692"/>
    </source>
</evidence>
<evidence type="ECO:0000313" key="9">
    <source>
        <dbReference type="Proteomes" id="UP000095087"/>
    </source>
</evidence>
<evidence type="ECO:0000256" key="1">
    <source>
        <dbReference type="ARBA" id="ARBA00004651"/>
    </source>
</evidence>
<feature type="transmembrane region" description="Helical" evidence="7">
    <location>
        <begin position="39"/>
        <end position="60"/>
    </location>
</feature>
<feature type="transmembrane region" description="Helical" evidence="7">
    <location>
        <begin position="6"/>
        <end position="27"/>
    </location>
</feature>